<dbReference type="EMBL" id="CAJJDO010000190">
    <property type="protein sequence ID" value="CAD8213918.1"/>
    <property type="molecule type" value="Genomic_DNA"/>
</dbReference>
<name>A0A8S1YKA0_9CILI</name>
<accession>A0A8S1YKA0</accession>
<keyword evidence="2" id="KW-1185">Reference proteome</keyword>
<gene>
    <name evidence="1" type="ORF">PPENT_87.1.T1900004</name>
</gene>
<dbReference type="PANTHER" id="PTHR33706">
    <property type="entry name" value="MORN VARIANT REPEAT PROTEIN"/>
    <property type="match status" value="1"/>
</dbReference>
<comment type="caution">
    <text evidence="1">The sequence shown here is derived from an EMBL/GenBank/DDBJ whole genome shotgun (WGS) entry which is preliminary data.</text>
</comment>
<evidence type="ECO:0000313" key="2">
    <source>
        <dbReference type="Proteomes" id="UP000689195"/>
    </source>
</evidence>
<proteinExistence type="predicted"/>
<reference evidence="1" key="1">
    <citation type="submission" date="2021-01" db="EMBL/GenBank/DDBJ databases">
        <authorList>
            <consortium name="Genoscope - CEA"/>
            <person name="William W."/>
        </authorList>
    </citation>
    <scope>NUCLEOTIDE SEQUENCE</scope>
</reference>
<dbReference type="AlphaFoldDB" id="A0A8S1YKA0"/>
<organism evidence="1 2">
    <name type="scientific">Paramecium pentaurelia</name>
    <dbReference type="NCBI Taxonomy" id="43138"/>
    <lineage>
        <taxon>Eukaryota</taxon>
        <taxon>Sar</taxon>
        <taxon>Alveolata</taxon>
        <taxon>Ciliophora</taxon>
        <taxon>Intramacronucleata</taxon>
        <taxon>Oligohymenophorea</taxon>
        <taxon>Peniculida</taxon>
        <taxon>Parameciidae</taxon>
        <taxon>Paramecium</taxon>
    </lineage>
</organism>
<evidence type="ECO:0000313" key="1">
    <source>
        <dbReference type="EMBL" id="CAD8213918.1"/>
    </source>
</evidence>
<sequence>MQQGRQNKEDVQPNKKQEFLYFRSEINQNINDQQMNQGNFEQNVKAWNNLRQRLIYTKIQIKYTQDQEIQYIRDGSIIRSEKIYDPSQKIEIFTNLEQLQNLQWTGQYGKEKQKVGVWNAYWKGNQIKDIGGEYSEKGKKMVNGKNQILIFGQKHKFMKLENMKMDQGKVDGNQCIIVKGGGEYNQFGERHGQWIELWEEFWDRFQVMFQGAYKNGKKVSKWEIEYQGSLIGGGSYDEEGQEIKIGKWTELDEEFSYEKKVVHIGFYKNEKKVGRWEIMYERSQIGGGLYDEGGSGAKNGKWIELDEKFNWNNQLSYQGEYKYDKKVGRWEIQFQGCQIAGGLYDEKGCEVKIGQWLDLDQGFDNQKQVIHKGLYENGKKVGRWDTKYREYNDNEFKIISWGCYDKEGYGIKIGQWVDLDEKFCYEKQVIHNGLYKNGKKVGRWEIQYRQYNQQDFKTIQLKSSNNDWDSDVKLAKTMKIGWLKEMEEIFLYSNQKIPNNQYNDSQNMGNTLEKRNLSNVKEYKIISGGGSYDEKGNEVKIGKWIDFDVEFNFFKQLIYIGEYDNGKKIGLWKTMDKQSIIVSQNYDANGQLIYESKGDCISVGEFKNGKKIGRWDFEFKRFKIGGGSYDEEGNGFKIGKWIELDVDFQYSKQLIYNGVYNDGKKFGRWDTQYRQYNSCDFKIIGGGSYGEGAGDIKIGMWIELDDGLENYKKIVYYGEYLNGKKNGIWQIKYEGTQIGNSGGGSYYEGIKIRKWIDLDDNYGVGFRQQYLIHQGEYKNGKKIGLWVEMKRNKKNECDKIMKQKVY</sequence>
<dbReference type="OrthoDB" id="298777at2759"/>
<protein>
    <submittedName>
        <fullName evidence="1">Uncharacterized protein</fullName>
    </submittedName>
</protein>
<dbReference type="Proteomes" id="UP000689195">
    <property type="component" value="Unassembled WGS sequence"/>
</dbReference>
<dbReference type="PANTHER" id="PTHR33706:SF1">
    <property type="entry name" value="TPR REPEAT PROTEIN"/>
    <property type="match status" value="1"/>
</dbReference>